<name>A0ABD2NKP8_9CUCU</name>
<evidence type="ECO:0000313" key="2">
    <source>
        <dbReference type="Proteomes" id="UP001516400"/>
    </source>
</evidence>
<reference evidence="1 2" key="1">
    <citation type="journal article" date="2021" name="BMC Biol.">
        <title>Horizontally acquired antibacterial genes associated with adaptive radiation of ladybird beetles.</title>
        <authorList>
            <person name="Li H.S."/>
            <person name="Tang X.F."/>
            <person name="Huang Y.H."/>
            <person name="Xu Z.Y."/>
            <person name="Chen M.L."/>
            <person name="Du X.Y."/>
            <person name="Qiu B.Y."/>
            <person name="Chen P.T."/>
            <person name="Zhang W."/>
            <person name="Slipinski A."/>
            <person name="Escalona H.E."/>
            <person name="Waterhouse R.M."/>
            <person name="Zwick A."/>
            <person name="Pang H."/>
        </authorList>
    </citation>
    <scope>NUCLEOTIDE SEQUENCE [LARGE SCALE GENOMIC DNA]</scope>
    <source>
        <strain evidence="1">SYSU2018</strain>
    </source>
</reference>
<dbReference type="Proteomes" id="UP001516400">
    <property type="component" value="Unassembled WGS sequence"/>
</dbReference>
<keyword evidence="2" id="KW-1185">Reference proteome</keyword>
<comment type="caution">
    <text evidence="1">The sequence shown here is derived from an EMBL/GenBank/DDBJ whole genome shotgun (WGS) entry which is preliminary data.</text>
</comment>
<accession>A0ABD2NKP8</accession>
<gene>
    <name evidence="1" type="ORF">HHI36_016753</name>
</gene>
<dbReference type="EMBL" id="JABFTP020000124">
    <property type="protein sequence ID" value="KAL3279240.1"/>
    <property type="molecule type" value="Genomic_DNA"/>
</dbReference>
<evidence type="ECO:0000313" key="1">
    <source>
        <dbReference type="EMBL" id="KAL3279240.1"/>
    </source>
</evidence>
<sequence>MNEYLDILGENEFLSMITSITRPACGTCIDHIFMKAEDDLANCTIRVNISDHYATAIDIPLNNYDEDLSNVPYFKRYLNYHKLREDLENINWEFYCSFEDVIKSAEFLVNILKNKVETYTEVVRIEHSRNKKAELLKGS</sequence>
<proteinExistence type="predicted"/>
<protein>
    <submittedName>
        <fullName evidence="1">Uncharacterized protein</fullName>
    </submittedName>
</protein>
<organism evidence="1 2">
    <name type="scientific">Cryptolaemus montrouzieri</name>
    <dbReference type="NCBI Taxonomy" id="559131"/>
    <lineage>
        <taxon>Eukaryota</taxon>
        <taxon>Metazoa</taxon>
        <taxon>Ecdysozoa</taxon>
        <taxon>Arthropoda</taxon>
        <taxon>Hexapoda</taxon>
        <taxon>Insecta</taxon>
        <taxon>Pterygota</taxon>
        <taxon>Neoptera</taxon>
        <taxon>Endopterygota</taxon>
        <taxon>Coleoptera</taxon>
        <taxon>Polyphaga</taxon>
        <taxon>Cucujiformia</taxon>
        <taxon>Coccinelloidea</taxon>
        <taxon>Coccinellidae</taxon>
        <taxon>Scymninae</taxon>
        <taxon>Scymnini</taxon>
        <taxon>Cryptolaemus</taxon>
    </lineage>
</organism>
<dbReference type="AlphaFoldDB" id="A0ABD2NKP8"/>